<dbReference type="AlphaFoldDB" id="A0A8H6H7E3"/>
<name>A0A8H6H7E3_9AGAR</name>
<protein>
    <submittedName>
        <fullName evidence="2">Uncharacterized protein</fullName>
    </submittedName>
</protein>
<proteinExistence type="predicted"/>
<evidence type="ECO:0000256" key="1">
    <source>
        <dbReference type="SAM" id="MobiDB-lite"/>
    </source>
</evidence>
<comment type="caution">
    <text evidence="2">The sequence shown here is derived from an EMBL/GenBank/DDBJ whole genome shotgun (WGS) entry which is preliminary data.</text>
</comment>
<gene>
    <name evidence="2" type="ORF">DFP72DRAFT_861477</name>
</gene>
<dbReference type="Proteomes" id="UP000521943">
    <property type="component" value="Unassembled WGS sequence"/>
</dbReference>
<dbReference type="EMBL" id="JACGCI010000217">
    <property type="protein sequence ID" value="KAF6741789.1"/>
    <property type="molecule type" value="Genomic_DNA"/>
</dbReference>
<feature type="region of interest" description="Disordered" evidence="1">
    <location>
        <begin position="128"/>
        <end position="166"/>
    </location>
</feature>
<organism evidence="2 3">
    <name type="scientific">Ephemerocybe angulata</name>
    <dbReference type="NCBI Taxonomy" id="980116"/>
    <lineage>
        <taxon>Eukaryota</taxon>
        <taxon>Fungi</taxon>
        <taxon>Dikarya</taxon>
        <taxon>Basidiomycota</taxon>
        <taxon>Agaricomycotina</taxon>
        <taxon>Agaricomycetes</taxon>
        <taxon>Agaricomycetidae</taxon>
        <taxon>Agaricales</taxon>
        <taxon>Agaricineae</taxon>
        <taxon>Psathyrellaceae</taxon>
        <taxon>Ephemerocybe</taxon>
    </lineage>
</organism>
<accession>A0A8H6H7E3</accession>
<feature type="region of interest" description="Disordered" evidence="1">
    <location>
        <begin position="179"/>
        <end position="221"/>
    </location>
</feature>
<feature type="compositionally biased region" description="Basic and acidic residues" evidence="1">
    <location>
        <begin position="210"/>
        <end position="221"/>
    </location>
</feature>
<sequence>MSDIRDAEFSSSIPTVLAEVDVPNEIRPIFETFLKALAAANYVLLSPHDQRYRGTYIFFKLREKSSANGLRHFEAVDASIPWTIVHAFGQPIAVVSSSVQPQTEYGPNGPNRDLRPIIAGLLNATYGSGATTPAPPSHTGTDTAAPASAPNSVRTAASDETTGASVPNALPAASLAAAVTPTATPRDSPTPVYGSPGPSYWPQSKQTDMFGERYNEWREHE</sequence>
<evidence type="ECO:0000313" key="2">
    <source>
        <dbReference type="EMBL" id="KAF6741789.1"/>
    </source>
</evidence>
<evidence type="ECO:0000313" key="3">
    <source>
        <dbReference type="Proteomes" id="UP000521943"/>
    </source>
</evidence>
<feature type="compositionally biased region" description="Polar residues" evidence="1">
    <location>
        <begin position="149"/>
        <end position="163"/>
    </location>
</feature>
<keyword evidence="3" id="KW-1185">Reference proteome</keyword>
<reference evidence="2 3" key="1">
    <citation type="submission" date="2020-07" db="EMBL/GenBank/DDBJ databases">
        <title>Comparative genomics of pyrophilous fungi reveals a link between fire events and developmental genes.</title>
        <authorList>
            <consortium name="DOE Joint Genome Institute"/>
            <person name="Steindorff A.S."/>
            <person name="Carver A."/>
            <person name="Calhoun S."/>
            <person name="Stillman K."/>
            <person name="Liu H."/>
            <person name="Lipzen A."/>
            <person name="Pangilinan J."/>
            <person name="Labutti K."/>
            <person name="Bruns T.D."/>
            <person name="Grigoriev I.V."/>
        </authorList>
    </citation>
    <scope>NUCLEOTIDE SEQUENCE [LARGE SCALE GENOMIC DNA]</scope>
    <source>
        <strain evidence="2 3">CBS 144469</strain>
    </source>
</reference>